<dbReference type="InterPro" id="IPR003428">
    <property type="entry name" value="MAM33"/>
</dbReference>
<dbReference type="GO" id="GO:0042256">
    <property type="term" value="P:cytosolic ribosome assembly"/>
    <property type="evidence" value="ECO:0007669"/>
    <property type="project" value="TreeGrafter"/>
</dbReference>
<dbReference type="AlphaFoldDB" id="A0A1V8SQT9"/>
<dbReference type="InParanoid" id="A0A1V8SQT9"/>
<name>A0A1V8SQT9_9PEZI</name>
<dbReference type="Gene3D" id="3.10.280.10">
    <property type="entry name" value="Mitochondrial glycoprotein"/>
    <property type="match status" value="1"/>
</dbReference>
<evidence type="ECO:0000256" key="1">
    <source>
        <dbReference type="SAM" id="MobiDB-lite"/>
    </source>
</evidence>
<dbReference type="STRING" id="1507870.A0A1V8SQT9"/>
<dbReference type="PANTHER" id="PTHR10826">
    <property type="entry name" value="COMPLEMENT COMPONENT 1"/>
    <property type="match status" value="1"/>
</dbReference>
<protein>
    <submittedName>
        <fullName evidence="2">Uncharacterized protein</fullName>
    </submittedName>
</protein>
<evidence type="ECO:0000313" key="3">
    <source>
        <dbReference type="Proteomes" id="UP000192596"/>
    </source>
</evidence>
<feature type="region of interest" description="Disordered" evidence="1">
    <location>
        <begin position="130"/>
        <end position="179"/>
    </location>
</feature>
<sequence>MQSLRAIARAAPRATSRITSSSIRTSIRPSWTSFSTPLRTQTPRLAAAFSTSRRTFDASSIELAAKLQSELQLESENSETTVGSNGNVEAFFNDTDWKLHETDGETVVKLSRNYEGELIEVRFSIAEFNTPYEDPESSDEALMDEEDELAEGQSGGANSKGAINQGKTSGGNFKVAPEDDIAPADRDELRSAEDEQSLLPANVNVLISHPSSPNKGALRINLMADSGEFRVENVTHFPSADLPEAQVASQPLDTETAYAGPPFMQLDEDLQALFEAYLNERGIDTALAIFIPEYIDVKEQQEYVKWLGKVKDVTPSTVILTSTSTQTPDRAVTLDVRTTETDITTSTATVIATMFNKRDGMLAVRSAGTALPTHVYRLLGSTISTSTVTGAALTARAVDSKASQLSSLQKQASAFVGGVCTCLETPRTTTVTTTPIIPVRTSATTTISVTATNTATVTATIWTSIVVTAPPPTSTLTRNETVFSTTVVTTTSTNTQQASPIPSTVPCGQTEKNTDGFHCSLYLWGPQIS</sequence>
<dbReference type="Pfam" id="PF02330">
    <property type="entry name" value="MAM33"/>
    <property type="match status" value="1"/>
</dbReference>
<accession>A0A1V8SQT9</accession>
<dbReference type="PANTHER" id="PTHR10826:SF1">
    <property type="entry name" value="COMPLEMENT COMPONENT 1 Q SUBCOMPONENT-BINDING PROTEIN, MITOCHONDRIAL"/>
    <property type="match status" value="1"/>
</dbReference>
<dbReference type="Proteomes" id="UP000192596">
    <property type="component" value="Unassembled WGS sequence"/>
</dbReference>
<gene>
    <name evidence="2" type="ORF">B0A48_12582</name>
</gene>
<proteinExistence type="predicted"/>
<dbReference type="OrthoDB" id="278212at2759"/>
<feature type="compositionally biased region" description="Polar residues" evidence="1">
    <location>
        <begin position="161"/>
        <end position="171"/>
    </location>
</feature>
<dbReference type="EMBL" id="NAJO01000030">
    <property type="protein sequence ID" value="OQO01547.1"/>
    <property type="molecule type" value="Genomic_DNA"/>
</dbReference>
<dbReference type="InterPro" id="IPR036561">
    <property type="entry name" value="MAM33_sf"/>
</dbReference>
<feature type="compositionally biased region" description="Acidic residues" evidence="1">
    <location>
        <begin position="133"/>
        <end position="150"/>
    </location>
</feature>
<comment type="caution">
    <text evidence="2">The sequence shown here is derived from an EMBL/GenBank/DDBJ whole genome shotgun (WGS) entry which is preliminary data.</text>
</comment>
<dbReference type="SUPFAM" id="SSF54529">
    <property type="entry name" value="Mitochondrial glycoprotein MAM33-like"/>
    <property type="match status" value="1"/>
</dbReference>
<keyword evidence="3" id="KW-1185">Reference proteome</keyword>
<organism evidence="2 3">
    <name type="scientific">Cryoendolithus antarcticus</name>
    <dbReference type="NCBI Taxonomy" id="1507870"/>
    <lineage>
        <taxon>Eukaryota</taxon>
        <taxon>Fungi</taxon>
        <taxon>Dikarya</taxon>
        <taxon>Ascomycota</taxon>
        <taxon>Pezizomycotina</taxon>
        <taxon>Dothideomycetes</taxon>
        <taxon>Dothideomycetidae</taxon>
        <taxon>Cladosporiales</taxon>
        <taxon>Cladosporiaceae</taxon>
        <taxon>Cryoendolithus</taxon>
    </lineage>
</organism>
<reference evidence="3" key="1">
    <citation type="submission" date="2017-03" db="EMBL/GenBank/DDBJ databases">
        <title>Genomes of endolithic fungi from Antarctica.</title>
        <authorList>
            <person name="Coleine C."/>
            <person name="Masonjones S."/>
            <person name="Stajich J.E."/>
        </authorList>
    </citation>
    <scope>NUCLEOTIDE SEQUENCE [LARGE SCALE GENOMIC DNA]</scope>
    <source>
        <strain evidence="3">CCFEE 5527</strain>
    </source>
</reference>
<dbReference type="GO" id="GO:0005759">
    <property type="term" value="C:mitochondrial matrix"/>
    <property type="evidence" value="ECO:0007669"/>
    <property type="project" value="InterPro"/>
</dbReference>
<evidence type="ECO:0000313" key="2">
    <source>
        <dbReference type="EMBL" id="OQO01547.1"/>
    </source>
</evidence>